<gene>
    <name evidence="1" type="ordered locus">HCH_04671</name>
</gene>
<protein>
    <submittedName>
        <fullName evidence="1">Uncharacterized protein</fullName>
    </submittedName>
</protein>
<name>Q2SDA4_HAHCH</name>
<dbReference type="AlphaFoldDB" id="Q2SDA4"/>
<evidence type="ECO:0000313" key="1">
    <source>
        <dbReference type="EMBL" id="ABC31370.1"/>
    </source>
</evidence>
<reference evidence="1 2" key="1">
    <citation type="journal article" date="2005" name="Nucleic Acids Res.">
        <title>Genomic blueprint of Hahella chejuensis, a marine microbe producing an algicidal agent.</title>
        <authorList>
            <person name="Jeong H."/>
            <person name="Yim J.H."/>
            <person name="Lee C."/>
            <person name="Choi S.-H."/>
            <person name="Park Y.K."/>
            <person name="Yoon S.H."/>
            <person name="Hur C.-G."/>
            <person name="Kang H.-Y."/>
            <person name="Kim D."/>
            <person name="Lee H.H."/>
            <person name="Park K.H."/>
            <person name="Park S.-H."/>
            <person name="Park H.-S."/>
            <person name="Lee H.K."/>
            <person name="Oh T.K."/>
            <person name="Kim J.F."/>
        </authorList>
    </citation>
    <scope>NUCLEOTIDE SEQUENCE [LARGE SCALE GENOMIC DNA]</scope>
    <source>
        <strain evidence="1 2">KCTC 2396</strain>
    </source>
</reference>
<dbReference type="EMBL" id="CP000155">
    <property type="protein sequence ID" value="ABC31370.1"/>
    <property type="molecule type" value="Genomic_DNA"/>
</dbReference>
<sequence length="42" mass="4568">MLINQADKQLPSICPQRQGLTCAGGPVSRGSPLRKRFPAPDY</sequence>
<accession>Q2SDA4</accession>
<keyword evidence="2" id="KW-1185">Reference proteome</keyword>
<dbReference type="STRING" id="349521.HCH_04671"/>
<dbReference type="KEGG" id="hch:HCH_04671"/>
<proteinExistence type="predicted"/>
<organism evidence="1 2">
    <name type="scientific">Hahella chejuensis (strain KCTC 2396)</name>
    <dbReference type="NCBI Taxonomy" id="349521"/>
    <lineage>
        <taxon>Bacteria</taxon>
        <taxon>Pseudomonadati</taxon>
        <taxon>Pseudomonadota</taxon>
        <taxon>Gammaproteobacteria</taxon>
        <taxon>Oceanospirillales</taxon>
        <taxon>Hahellaceae</taxon>
        <taxon>Hahella</taxon>
    </lineage>
</organism>
<dbReference type="Proteomes" id="UP000000238">
    <property type="component" value="Chromosome"/>
</dbReference>
<evidence type="ECO:0000313" key="2">
    <source>
        <dbReference type="Proteomes" id="UP000000238"/>
    </source>
</evidence>
<dbReference type="HOGENOM" id="CLU_3252359_0_0_6"/>